<dbReference type="Pfam" id="PF17830">
    <property type="entry name" value="STI1-HOP_DP"/>
    <property type="match status" value="1"/>
</dbReference>
<name>A0A8T3B7Y1_DENNO</name>
<organism evidence="4 5">
    <name type="scientific">Dendrobium nobile</name>
    <name type="common">Orchid</name>
    <dbReference type="NCBI Taxonomy" id="94219"/>
    <lineage>
        <taxon>Eukaryota</taxon>
        <taxon>Viridiplantae</taxon>
        <taxon>Streptophyta</taxon>
        <taxon>Embryophyta</taxon>
        <taxon>Tracheophyta</taxon>
        <taxon>Spermatophyta</taxon>
        <taxon>Magnoliopsida</taxon>
        <taxon>Liliopsida</taxon>
        <taxon>Asparagales</taxon>
        <taxon>Orchidaceae</taxon>
        <taxon>Epidendroideae</taxon>
        <taxon>Malaxideae</taxon>
        <taxon>Dendrobiinae</taxon>
        <taxon>Dendrobium</taxon>
    </lineage>
</organism>
<dbReference type="AlphaFoldDB" id="A0A8T3B7Y1"/>
<dbReference type="EMBL" id="JAGYWB010000010">
    <property type="protein sequence ID" value="KAI0507523.1"/>
    <property type="molecule type" value="Genomic_DNA"/>
</dbReference>
<reference evidence="4" key="1">
    <citation type="journal article" date="2022" name="Front. Genet.">
        <title>Chromosome-Scale Assembly of the Dendrobium nobile Genome Provides Insights Into the Molecular Mechanism of the Biosynthesis of the Medicinal Active Ingredient of Dendrobium.</title>
        <authorList>
            <person name="Xu Q."/>
            <person name="Niu S.-C."/>
            <person name="Li K.-L."/>
            <person name="Zheng P.-J."/>
            <person name="Zhang X.-J."/>
            <person name="Jia Y."/>
            <person name="Liu Y."/>
            <person name="Niu Y.-X."/>
            <person name="Yu L.-H."/>
            <person name="Chen D.-F."/>
            <person name="Zhang G.-Q."/>
        </authorList>
    </citation>
    <scope>NUCLEOTIDE SEQUENCE</scope>
    <source>
        <tissue evidence="4">Leaf</tissue>
    </source>
</reference>
<evidence type="ECO:0000256" key="2">
    <source>
        <dbReference type="SAM" id="MobiDB-lite"/>
    </source>
</evidence>
<evidence type="ECO:0000313" key="5">
    <source>
        <dbReference type="Proteomes" id="UP000829196"/>
    </source>
</evidence>
<keyword evidence="5" id="KW-1185">Reference proteome</keyword>
<evidence type="ECO:0000313" key="4">
    <source>
        <dbReference type="EMBL" id="KAI0507523.1"/>
    </source>
</evidence>
<dbReference type="Proteomes" id="UP000829196">
    <property type="component" value="Unassembled WGS sequence"/>
</dbReference>
<accession>A0A8T3B7Y1</accession>
<dbReference type="SMR" id="A0A8T3B7Y1"/>
<comment type="caution">
    <text evidence="4">The sequence shown here is derived from an EMBL/GenBank/DDBJ whole genome shotgun (WGS) entry which is preliminary data.</text>
</comment>
<dbReference type="InterPro" id="IPR041243">
    <property type="entry name" value="STI1/HOP_DP"/>
</dbReference>
<feature type="compositionally biased region" description="Basic and acidic residues" evidence="2">
    <location>
        <begin position="44"/>
        <end position="56"/>
    </location>
</feature>
<evidence type="ECO:0000259" key="3">
    <source>
        <dbReference type="Pfam" id="PF17830"/>
    </source>
</evidence>
<sequence>MHSNTCMQQVMQNPQFMTMVECLGNALMQDPSMSSMLDNFTNPAHKEQMEERKSKIREDPSLKQILDEIEIGGPSTMTKYWNDQDVLQKLGHAMGIVSS</sequence>
<protein>
    <recommendedName>
        <fullName evidence="3">STI1/HOP DP domain-containing protein</fullName>
    </recommendedName>
</protein>
<evidence type="ECO:0000256" key="1">
    <source>
        <dbReference type="ARBA" id="ARBA00022737"/>
    </source>
</evidence>
<feature type="domain" description="STI1/HOP DP" evidence="3">
    <location>
        <begin position="55"/>
        <end position="95"/>
    </location>
</feature>
<gene>
    <name evidence="4" type="ORF">KFK09_013648</name>
</gene>
<proteinExistence type="predicted"/>
<keyword evidence="1" id="KW-0677">Repeat</keyword>
<feature type="region of interest" description="Disordered" evidence="2">
    <location>
        <begin position="34"/>
        <end position="56"/>
    </location>
</feature>
<dbReference type="OrthoDB" id="341259at2759"/>